<feature type="region of interest" description="Disordered" evidence="1">
    <location>
        <begin position="142"/>
        <end position="239"/>
    </location>
</feature>
<proteinExistence type="predicted"/>
<name>A0A512M974_9BACT</name>
<reference evidence="2 3" key="1">
    <citation type="submission" date="2019-07" db="EMBL/GenBank/DDBJ databases">
        <title>Whole genome shotgun sequence of Brevifollis gellanilyticus NBRC 108608.</title>
        <authorList>
            <person name="Hosoyama A."/>
            <person name="Uohara A."/>
            <person name="Ohji S."/>
            <person name="Ichikawa N."/>
        </authorList>
    </citation>
    <scope>NUCLEOTIDE SEQUENCE [LARGE SCALE GENOMIC DNA]</scope>
    <source>
        <strain evidence="2 3">NBRC 108608</strain>
    </source>
</reference>
<evidence type="ECO:0000313" key="3">
    <source>
        <dbReference type="Proteomes" id="UP000321577"/>
    </source>
</evidence>
<keyword evidence="3" id="KW-1185">Reference proteome</keyword>
<sequence length="239" mass="25266">MSLIHRCLIPVALAAIVSCQSLPTAPEPIEFSYDAAKLKSEYKTSRQFGIATLHASSIRTDRDAQGNPTYLATGGALLVKDSVPAIIATAPEIFLNANEAELRGISVVKKGGLLYQATTETSKIFIDGVFLRFEGHHLVRQAGGPARSSEESSFVRVTPPPSAAPVPTGQPSAFTVAPLPQSRPQEAPKPRSAQPKRTTPKPAASKPKPAAPKPAATAAPKPAAPVDRAKVLQLMREPE</sequence>
<gene>
    <name evidence="2" type="ORF">BGE01nite_25890</name>
</gene>
<comment type="caution">
    <text evidence="2">The sequence shown here is derived from an EMBL/GenBank/DDBJ whole genome shotgun (WGS) entry which is preliminary data.</text>
</comment>
<accession>A0A512M974</accession>
<dbReference type="EMBL" id="BKAG01000016">
    <property type="protein sequence ID" value="GEP43298.1"/>
    <property type="molecule type" value="Genomic_DNA"/>
</dbReference>
<dbReference type="AlphaFoldDB" id="A0A512M974"/>
<dbReference type="Proteomes" id="UP000321577">
    <property type="component" value="Unassembled WGS sequence"/>
</dbReference>
<evidence type="ECO:0000256" key="1">
    <source>
        <dbReference type="SAM" id="MobiDB-lite"/>
    </source>
</evidence>
<organism evidence="2 3">
    <name type="scientific">Brevifollis gellanilyticus</name>
    <dbReference type="NCBI Taxonomy" id="748831"/>
    <lineage>
        <taxon>Bacteria</taxon>
        <taxon>Pseudomonadati</taxon>
        <taxon>Verrucomicrobiota</taxon>
        <taxon>Verrucomicrobiia</taxon>
        <taxon>Verrucomicrobiales</taxon>
        <taxon>Verrucomicrobiaceae</taxon>
    </lineage>
</organism>
<protein>
    <submittedName>
        <fullName evidence="2">Uncharacterized protein</fullName>
    </submittedName>
</protein>
<feature type="compositionally biased region" description="Low complexity" evidence="1">
    <location>
        <begin position="195"/>
        <end position="225"/>
    </location>
</feature>
<dbReference type="PROSITE" id="PS51257">
    <property type="entry name" value="PROKAR_LIPOPROTEIN"/>
    <property type="match status" value="1"/>
</dbReference>
<dbReference type="RefSeq" id="WP_176601359.1">
    <property type="nucleotide sequence ID" value="NZ_BKAG01000016.1"/>
</dbReference>
<evidence type="ECO:0000313" key="2">
    <source>
        <dbReference type="EMBL" id="GEP43298.1"/>
    </source>
</evidence>